<dbReference type="InterPro" id="IPR029753">
    <property type="entry name" value="D-isomer_DH_CS"/>
</dbReference>
<dbReference type="GO" id="GO:0051287">
    <property type="term" value="F:NAD binding"/>
    <property type="evidence" value="ECO:0007669"/>
    <property type="project" value="InterPro"/>
</dbReference>
<dbReference type="PROSITE" id="PS00671">
    <property type="entry name" value="D_2_HYDROXYACID_DH_3"/>
    <property type="match status" value="1"/>
</dbReference>
<dbReference type="CDD" id="cd12172">
    <property type="entry name" value="PGDH_like_2"/>
    <property type="match status" value="1"/>
</dbReference>
<evidence type="ECO:0000256" key="4">
    <source>
        <dbReference type="RuleBase" id="RU003719"/>
    </source>
</evidence>
<dbReference type="PROSITE" id="PS00670">
    <property type="entry name" value="D_2_HYDROXYACID_DH_2"/>
    <property type="match status" value="1"/>
</dbReference>
<keyword evidence="8" id="KW-1185">Reference proteome</keyword>
<dbReference type="AlphaFoldDB" id="A0A212Q388"/>
<dbReference type="Pfam" id="PF00389">
    <property type="entry name" value="2-Hacid_dh"/>
    <property type="match status" value="1"/>
</dbReference>
<feature type="domain" description="D-isomer specific 2-hydroxyacid dehydrogenase catalytic" evidence="5">
    <location>
        <begin position="43"/>
        <end position="311"/>
    </location>
</feature>
<dbReference type="Proteomes" id="UP000198418">
    <property type="component" value="Unassembled WGS sequence"/>
</dbReference>
<comment type="similarity">
    <text evidence="1 4">Belongs to the D-isomer specific 2-hydroxyacid dehydrogenase family.</text>
</comment>
<feature type="domain" description="D-isomer specific 2-hydroxyacid dehydrogenase NAD-binding" evidence="6">
    <location>
        <begin position="119"/>
        <end position="290"/>
    </location>
</feature>
<organism evidence="7 8">
    <name type="scientific">Rhodoblastus acidophilus</name>
    <name type="common">Rhodopseudomonas acidophila</name>
    <dbReference type="NCBI Taxonomy" id="1074"/>
    <lineage>
        <taxon>Bacteria</taxon>
        <taxon>Pseudomonadati</taxon>
        <taxon>Pseudomonadota</taxon>
        <taxon>Alphaproteobacteria</taxon>
        <taxon>Hyphomicrobiales</taxon>
        <taxon>Rhodoblastaceae</taxon>
        <taxon>Rhodoblastus</taxon>
    </lineage>
</organism>
<evidence type="ECO:0000256" key="1">
    <source>
        <dbReference type="ARBA" id="ARBA00005854"/>
    </source>
</evidence>
<dbReference type="Pfam" id="PF02826">
    <property type="entry name" value="2-Hacid_dh_C"/>
    <property type="match status" value="1"/>
</dbReference>
<proteinExistence type="inferred from homology"/>
<protein>
    <submittedName>
        <fullName evidence="7">D-3-phosphoglycerate dehydrogenase</fullName>
    </submittedName>
</protein>
<dbReference type="PANTHER" id="PTHR42789">
    <property type="entry name" value="D-ISOMER SPECIFIC 2-HYDROXYACID DEHYDROGENASE FAMILY PROTEIN (AFU_ORTHOLOGUE AFUA_6G10090)"/>
    <property type="match status" value="1"/>
</dbReference>
<dbReference type="InterPro" id="IPR006139">
    <property type="entry name" value="D-isomer_2_OHA_DH_cat_dom"/>
</dbReference>
<dbReference type="SUPFAM" id="SSF52283">
    <property type="entry name" value="Formate/glycerate dehydrogenase catalytic domain-like"/>
    <property type="match status" value="1"/>
</dbReference>
<dbReference type="InterPro" id="IPR006140">
    <property type="entry name" value="D-isomer_DH_NAD-bd"/>
</dbReference>
<evidence type="ECO:0000259" key="6">
    <source>
        <dbReference type="Pfam" id="PF02826"/>
    </source>
</evidence>
<dbReference type="Gene3D" id="3.40.50.720">
    <property type="entry name" value="NAD(P)-binding Rossmann-like Domain"/>
    <property type="match status" value="2"/>
</dbReference>
<evidence type="ECO:0000313" key="8">
    <source>
        <dbReference type="Proteomes" id="UP000198418"/>
    </source>
</evidence>
<reference evidence="8" key="1">
    <citation type="submission" date="2017-06" db="EMBL/GenBank/DDBJ databases">
        <authorList>
            <person name="Varghese N."/>
            <person name="Submissions S."/>
        </authorList>
    </citation>
    <scope>NUCLEOTIDE SEQUENCE [LARGE SCALE GENOMIC DNA]</scope>
    <source>
        <strain evidence="8">DSM 137</strain>
    </source>
</reference>
<gene>
    <name evidence="7" type="ORF">SAMN06265338_101366</name>
</gene>
<evidence type="ECO:0000256" key="2">
    <source>
        <dbReference type="ARBA" id="ARBA00023002"/>
    </source>
</evidence>
<keyword evidence="2 4" id="KW-0560">Oxidoreductase</keyword>
<evidence type="ECO:0000256" key="3">
    <source>
        <dbReference type="ARBA" id="ARBA00023027"/>
    </source>
</evidence>
<dbReference type="InterPro" id="IPR036291">
    <property type="entry name" value="NAD(P)-bd_dom_sf"/>
</dbReference>
<dbReference type="InterPro" id="IPR050857">
    <property type="entry name" value="D-2-hydroxyacid_DH"/>
</dbReference>
<name>A0A212Q388_RHOAC</name>
<sequence>MKMESSSIGSLAVLSRSFSRHEILRPETLARYPGAVFNDSGRTLAGDELIAFLAPHDAAIVALEKFDEALFSALPRLKIISKYGVGLDNVDLHAAARRGVKVGWRGGVNRRSVSELALSFMIAGLRGLGHCQAEILNGVWRQYVGRQLSDVTVGLVGFGAVGQDLAGLLRAFGTRVLAHDIRDLSQAASGLGVELVSLDELLARSDVVSLHVPLTRLTAGLIDADRLARMRPGAVLVNTARGGLIDEEAARAALLDGRLAGLCLDVFAVEPPSAAPLFGTPGFLGTSHIGGSAREAQLAMGRAAIQGLSEARDALAFIPDWPI</sequence>
<dbReference type="GO" id="GO:0016616">
    <property type="term" value="F:oxidoreductase activity, acting on the CH-OH group of donors, NAD or NADP as acceptor"/>
    <property type="evidence" value="ECO:0007669"/>
    <property type="project" value="InterPro"/>
</dbReference>
<dbReference type="EMBL" id="FYDG01000001">
    <property type="protein sequence ID" value="SNB53669.1"/>
    <property type="molecule type" value="Genomic_DNA"/>
</dbReference>
<evidence type="ECO:0000259" key="5">
    <source>
        <dbReference type="Pfam" id="PF00389"/>
    </source>
</evidence>
<dbReference type="PANTHER" id="PTHR42789:SF1">
    <property type="entry name" value="D-ISOMER SPECIFIC 2-HYDROXYACID DEHYDROGENASE FAMILY PROTEIN (AFU_ORTHOLOGUE AFUA_6G10090)"/>
    <property type="match status" value="1"/>
</dbReference>
<accession>A0A212Q388</accession>
<dbReference type="SUPFAM" id="SSF51735">
    <property type="entry name" value="NAD(P)-binding Rossmann-fold domains"/>
    <property type="match status" value="1"/>
</dbReference>
<evidence type="ECO:0000313" key="7">
    <source>
        <dbReference type="EMBL" id="SNB53669.1"/>
    </source>
</evidence>
<keyword evidence="3" id="KW-0520">NAD</keyword>